<keyword evidence="3" id="KW-1185">Reference proteome</keyword>
<dbReference type="Proteomes" id="UP001232755">
    <property type="component" value="Unassembled WGS sequence"/>
</dbReference>
<evidence type="ECO:0000313" key="3">
    <source>
        <dbReference type="Proteomes" id="UP001232755"/>
    </source>
</evidence>
<proteinExistence type="predicted"/>
<sequence>MPASPQTASEPRWFKSSYSGGNATECLECANVVHGALIRDSKYDHRGPIVSIGSEAWGRFIGALSGAHDQADAACHRDAAKKLFGRTLTSWSSGRATPF</sequence>
<dbReference type="EMBL" id="JAUSYP010000001">
    <property type="protein sequence ID" value="MDQ0748739.1"/>
    <property type="molecule type" value="Genomic_DNA"/>
</dbReference>
<evidence type="ECO:0000259" key="1">
    <source>
        <dbReference type="Pfam" id="PF04149"/>
    </source>
</evidence>
<gene>
    <name evidence="2" type="ORF">QF034_002970</name>
</gene>
<name>A0ABU0QQC4_9ACTN</name>
<organism evidence="2 3">
    <name type="scientific">Streptomyces africanus</name>
    <dbReference type="NCBI Taxonomy" id="231024"/>
    <lineage>
        <taxon>Bacteria</taxon>
        <taxon>Bacillati</taxon>
        <taxon>Actinomycetota</taxon>
        <taxon>Actinomycetes</taxon>
        <taxon>Kitasatosporales</taxon>
        <taxon>Streptomycetaceae</taxon>
        <taxon>Streptomyces</taxon>
    </lineage>
</organism>
<protein>
    <recommendedName>
        <fullName evidence="1">DUF397 domain-containing protein</fullName>
    </recommendedName>
</protein>
<feature type="domain" description="DUF397" evidence="1">
    <location>
        <begin position="12"/>
        <end position="64"/>
    </location>
</feature>
<dbReference type="InterPro" id="IPR007278">
    <property type="entry name" value="DUF397"/>
</dbReference>
<accession>A0ABU0QQC4</accession>
<evidence type="ECO:0000313" key="2">
    <source>
        <dbReference type="EMBL" id="MDQ0748739.1"/>
    </source>
</evidence>
<dbReference type="Pfam" id="PF04149">
    <property type="entry name" value="DUF397"/>
    <property type="match status" value="1"/>
</dbReference>
<comment type="caution">
    <text evidence="2">The sequence shown here is derived from an EMBL/GenBank/DDBJ whole genome shotgun (WGS) entry which is preliminary data.</text>
</comment>
<dbReference type="RefSeq" id="WP_307175429.1">
    <property type="nucleotide sequence ID" value="NZ_JAUSYP010000001.1"/>
</dbReference>
<reference evidence="2 3" key="1">
    <citation type="submission" date="2023-07" db="EMBL/GenBank/DDBJ databases">
        <title>Comparative genomics of wheat-associated soil bacteria to identify genetic determinants of phenazine resistance.</title>
        <authorList>
            <person name="Mouncey N."/>
        </authorList>
    </citation>
    <scope>NUCLEOTIDE SEQUENCE [LARGE SCALE GENOMIC DNA]</scope>
    <source>
        <strain evidence="2 3">B3I12</strain>
    </source>
</reference>